<evidence type="ECO:0000259" key="9">
    <source>
        <dbReference type="PROSITE" id="PS50045"/>
    </source>
</evidence>
<dbReference type="Pfam" id="PF00158">
    <property type="entry name" value="Sigma54_activat"/>
    <property type="match status" value="1"/>
</dbReference>
<dbReference type="PROSITE" id="PS50112">
    <property type="entry name" value="PAS"/>
    <property type="match status" value="1"/>
</dbReference>
<dbReference type="EMBL" id="DXBR01000115">
    <property type="protein sequence ID" value="HIZ40777.1"/>
    <property type="molecule type" value="Genomic_DNA"/>
</dbReference>
<evidence type="ECO:0000256" key="7">
    <source>
        <dbReference type="ARBA" id="ARBA00029500"/>
    </source>
</evidence>
<dbReference type="Gene3D" id="3.30.450.20">
    <property type="entry name" value="PAS domain"/>
    <property type="match status" value="1"/>
</dbReference>
<feature type="domain" description="PAC" evidence="11">
    <location>
        <begin position="234"/>
        <end position="284"/>
    </location>
</feature>
<dbReference type="Gene3D" id="1.10.8.60">
    <property type="match status" value="1"/>
</dbReference>
<evidence type="ECO:0000259" key="10">
    <source>
        <dbReference type="PROSITE" id="PS50112"/>
    </source>
</evidence>
<keyword evidence="1" id="KW-0547">Nucleotide-binding</keyword>
<evidence type="ECO:0000256" key="6">
    <source>
        <dbReference type="ARBA" id="ARBA00023163"/>
    </source>
</evidence>
<dbReference type="InterPro" id="IPR058031">
    <property type="entry name" value="AAA_lid_NorR"/>
</dbReference>
<dbReference type="SMART" id="SM00091">
    <property type="entry name" value="PAS"/>
    <property type="match status" value="2"/>
</dbReference>
<sequence>MENRTGSGSLSEQSQPAGPENRQSLVAGRAVMVEIKNNMRGICENTMRKEDYESVLDTIFCSILLFDGEAKLVHFNRGACLMFEDMGWNLAEKIGTDFEEFTGVLRREVDYMRGSGRYRVEIHNRFIVCNVQPWITGDRRRGTILILHESLQSSCIMQELDVTSGLLQEINIFVESSHDGFLVTDSRGNVVRVNAAWEKVSGISRSHVIGKNVSQLIEEGVYSESAVLKVIKTKNVATVMLKKERKKIIATGAPVFDANGTFTSVVVNVRDITELNNLQSNLEQQRLVAEGFVRELAFMHSRTPLIAHSKEMKNIMDTIKTLSQVNSTVLVTGESGTGKEVIVNQIHQASSRRKKPFIKINCGAIPAALFESELFGYEEGAFTGARRKGKAGFFELANGGTLFLDEIGELDLALQVKLLRVIQEGEVTRIGGTRTIHVDVRIIAATNRDLWQQVQEGTFRQDLFYRLNVINIEVPPLRSRREDIIPLAVRFLENFNKKYDKKKEISAELGKLFLEMEWPGNIRELENLIESMVVLTQGTVMEPKDLPIRYKNSFGNESVAQVSVTGILPLKEAVALTEKQLLENAREKYVTTREMAKVLQVNQSTVSRKLEKLMGTKKKEYF</sequence>
<evidence type="ECO:0000313" key="13">
    <source>
        <dbReference type="Proteomes" id="UP000824049"/>
    </source>
</evidence>
<dbReference type="InterPro" id="IPR030828">
    <property type="entry name" value="HTH_TyrR"/>
</dbReference>
<dbReference type="Gene3D" id="3.40.50.300">
    <property type="entry name" value="P-loop containing nucleotide triphosphate hydrolases"/>
    <property type="match status" value="1"/>
</dbReference>
<keyword evidence="6" id="KW-0804">Transcription</keyword>
<evidence type="ECO:0000256" key="2">
    <source>
        <dbReference type="ARBA" id="ARBA00022797"/>
    </source>
</evidence>
<dbReference type="PROSITE" id="PS00675">
    <property type="entry name" value="SIGMA54_INTERACT_1"/>
    <property type="match status" value="1"/>
</dbReference>
<dbReference type="PROSITE" id="PS50113">
    <property type="entry name" value="PAC"/>
    <property type="match status" value="1"/>
</dbReference>
<name>A0A9D2J962_9FIRM</name>
<keyword evidence="2" id="KW-0058">Aromatic hydrocarbons catabolism</keyword>
<dbReference type="InterPro" id="IPR000014">
    <property type="entry name" value="PAS"/>
</dbReference>
<keyword evidence="3" id="KW-0067">ATP-binding</keyword>
<dbReference type="SUPFAM" id="SSF46689">
    <property type="entry name" value="Homeodomain-like"/>
    <property type="match status" value="1"/>
</dbReference>
<dbReference type="InterPro" id="IPR025943">
    <property type="entry name" value="Sigma_54_int_dom_ATP-bd_2"/>
</dbReference>
<dbReference type="GO" id="GO:0006355">
    <property type="term" value="P:regulation of DNA-templated transcription"/>
    <property type="evidence" value="ECO:0007669"/>
    <property type="project" value="InterPro"/>
</dbReference>
<dbReference type="CDD" id="cd00130">
    <property type="entry name" value="PAS"/>
    <property type="match status" value="1"/>
</dbReference>
<dbReference type="AlphaFoldDB" id="A0A9D2J962"/>
<dbReference type="CDD" id="cd00009">
    <property type="entry name" value="AAA"/>
    <property type="match status" value="1"/>
</dbReference>
<dbReference type="SUPFAM" id="SSF55785">
    <property type="entry name" value="PYP-like sensor domain (PAS domain)"/>
    <property type="match status" value="2"/>
</dbReference>
<dbReference type="InterPro" id="IPR025662">
    <property type="entry name" value="Sigma_54_int_dom_ATP-bd_1"/>
</dbReference>
<dbReference type="InterPro" id="IPR035965">
    <property type="entry name" value="PAS-like_dom_sf"/>
</dbReference>
<feature type="domain" description="PAS" evidence="10">
    <location>
        <begin position="166"/>
        <end position="219"/>
    </location>
</feature>
<proteinExistence type="predicted"/>
<dbReference type="PROSITE" id="PS00688">
    <property type="entry name" value="SIGMA54_INTERACT_3"/>
    <property type="match status" value="1"/>
</dbReference>
<dbReference type="PROSITE" id="PS50045">
    <property type="entry name" value="SIGMA54_INTERACT_4"/>
    <property type="match status" value="1"/>
</dbReference>
<dbReference type="Gene3D" id="1.10.10.60">
    <property type="entry name" value="Homeodomain-like"/>
    <property type="match status" value="1"/>
</dbReference>
<reference evidence="12" key="2">
    <citation type="submission" date="2021-04" db="EMBL/GenBank/DDBJ databases">
        <authorList>
            <person name="Gilroy R."/>
        </authorList>
    </citation>
    <scope>NUCLEOTIDE SEQUENCE</scope>
    <source>
        <strain evidence="12">CHK179-28034</strain>
    </source>
</reference>
<dbReference type="GO" id="GO:0005524">
    <property type="term" value="F:ATP binding"/>
    <property type="evidence" value="ECO:0007669"/>
    <property type="project" value="UniProtKB-KW"/>
</dbReference>
<dbReference type="Pfam" id="PF25601">
    <property type="entry name" value="AAA_lid_14"/>
    <property type="match status" value="1"/>
</dbReference>
<dbReference type="InterPro" id="IPR003593">
    <property type="entry name" value="AAA+_ATPase"/>
</dbReference>
<dbReference type="InterPro" id="IPR009057">
    <property type="entry name" value="Homeodomain-like_sf"/>
</dbReference>
<evidence type="ECO:0000256" key="5">
    <source>
        <dbReference type="ARBA" id="ARBA00023125"/>
    </source>
</evidence>
<keyword evidence="5" id="KW-0238">DNA-binding</keyword>
<dbReference type="InterPro" id="IPR025944">
    <property type="entry name" value="Sigma_54_int_dom_CS"/>
</dbReference>
<dbReference type="Proteomes" id="UP000824049">
    <property type="component" value="Unassembled WGS sequence"/>
</dbReference>
<accession>A0A9D2J962</accession>
<dbReference type="GO" id="GO:0003677">
    <property type="term" value="F:DNA binding"/>
    <property type="evidence" value="ECO:0007669"/>
    <property type="project" value="UniProtKB-KW"/>
</dbReference>
<dbReference type="NCBIfam" id="TIGR00229">
    <property type="entry name" value="sensory_box"/>
    <property type="match status" value="1"/>
</dbReference>
<dbReference type="PANTHER" id="PTHR32071">
    <property type="entry name" value="TRANSCRIPTIONAL REGULATORY PROTEIN"/>
    <property type="match status" value="1"/>
</dbReference>
<feature type="region of interest" description="Disordered" evidence="8">
    <location>
        <begin position="1"/>
        <end position="22"/>
    </location>
</feature>
<protein>
    <recommendedName>
        <fullName evidence="7">HTH-type transcriptional regulatory protein TyrR</fullName>
    </recommendedName>
</protein>
<dbReference type="FunFam" id="3.40.50.300:FF:000006">
    <property type="entry name" value="DNA-binding transcriptional regulator NtrC"/>
    <property type="match status" value="1"/>
</dbReference>
<dbReference type="InterPro" id="IPR027417">
    <property type="entry name" value="P-loop_NTPase"/>
</dbReference>
<dbReference type="PROSITE" id="PS00676">
    <property type="entry name" value="SIGMA54_INTERACT_2"/>
    <property type="match status" value="1"/>
</dbReference>
<keyword evidence="4" id="KW-0805">Transcription regulation</keyword>
<evidence type="ECO:0000313" key="12">
    <source>
        <dbReference type="EMBL" id="HIZ40777.1"/>
    </source>
</evidence>
<evidence type="ECO:0000259" key="11">
    <source>
        <dbReference type="PROSITE" id="PS50113"/>
    </source>
</evidence>
<dbReference type="SUPFAM" id="SSF52540">
    <property type="entry name" value="P-loop containing nucleoside triphosphate hydrolases"/>
    <property type="match status" value="1"/>
</dbReference>
<reference evidence="12" key="1">
    <citation type="journal article" date="2021" name="PeerJ">
        <title>Extensive microbial diversity within the chicken gut microbiome revealed by metagenomics and culture.</title>
        <authorList>
            <person name="Gilroy R."/>
            <person name="Ravi A."/>
            <person name="Getino M."/>
            <person name="Pursley I."/>
            <person name="Horton D.L."/>
            <person name="Alikhan N.F."/>
            <person name="Baker D."/>
            <person name="Gharbi K."/>
            <person name="Hall N."/>
            <person name="Watson M."/>
            <person name="Adriaenssens E.M."/>
            <person name="Foster-Nyarko E."/>
            <person name="Jarju S."/>
            <person name="Secka A."/>
            <person name="Antonio M."/>
            <person name="Oren A."/>
            <person name="Chaudhuri R.R."/>
            <person name="La Ragione R."/>
            <person name="Hildebrand F."/>
            <person name="Pallen M.J."/>
        </authorList>
    </citation>
    <scope>NUCLEOTIDE SEQUENCE</scope>
    <source>
        <strain evidence="12">CHK179-28034</strain>
    </source>
</reference>
<evidence type="ECO:0000256" key="1">
    <source>
        <dbReference type="ARBA" id="ARBA00022741"/>
    </source>
</evidence>
<evidence type="ECO:0000256" key="3">
    <source>
        <dbReference type="ARBA" id="ARBA00022840"/>
    </source>
</evidence>
<evidence type="ECO:0000256" key="8">
    <source>
        <dbReference type="SAM" id="MobiDB-lite"/>
    </source>
</evidence>
<comment type="caution">
    <text evidence="12">The sequence shown here is derived from an EMBL/GenBank/DDBJ whole genome shotgun (WGS) entry which is preliminary data.</text>
</comment>
<dbReference type="Pfam" id="PF13426">
    <property type="entry name" value="PAS_9"/>
    <property type="match status" value="1"/>
</dbReference>
<dbReference type="SMART" id="SM00382">
    <property type="entry name" value="AAA"/>
    <property type="match status" value="1"/>
</dbReference>
<dbReference type="PANTHER" id="PTHR32071:SF57">
    <property type="entry name" value="C4-DICARBOXYLATE TRANSPORT TRANSCRIPTIONAL REGULATORY PROTEIN DCTD"/>
    <property type="match status" value="1"/>
</dbReference>
<feature type="domain" description="Sigma-54 factor interaction" evidence="9">
    <location>
        <begin position="305"/>
        <end position="534"/>
    </location>
</feature>
<dbReference type="InterPro" id="IPR002078">
    <property type="entry name" value="Sigma_54_int"/>
</dbReference>
<evidence type="ECO:0000256" key="4">
    <source>
        <dbReference type="ARBA" id="ARBA00023015"/>
    </source>
</evidence>
<dbReference type="Pfam" id="PF18024">
    <property type="entry name" value="HTH_50"/>
    <property type="match status" value="1"/>
</dbReference>
<gene>
    <name evidence="12" type="ORF">H9968_12830</name>
</gene>
<dbReference type="InterPro" id="IPR000700">
    <property type="entry name" value="PAS-assoc_C"/>
</dbReference>
<organism evidence="12 13">
    <name type="scientific">Candidatus Anaerobutyricum stercoris</name>
    <dbReference type="NCBI Taxonomy" id="2838457"/>
    <lineage>
        <taxon>Bacteria</taxon>
        <taxon>Bacillati</taxon>
        <taxon>Bacillota</taxon>
        <taxon>Clostridia</taxon>
        <taxon>Lachnospirales</taxon>
        <taxon>Lachnospiraceae</taxon>
        <taxon>Anaerobutyricum</taxon>
    </lineage>
</organism>